<keyword evidence="11" id="KW-1185">Reference proteome</keyword>
<dbReference type="SUPFAM" id="SSF56235">
    <property type="entry name" value="N-terminal nucleophile aminohydrolases (Ntn hydrolases)"/>
    <property type="match status" value="1"/>
</dbReference>
<dbReference type="InterPro" id="IPR017932">
    <property type="entry name" value="GATase_2_dom"/>
</dbReference>
<dbReference type="Pfam" id="PF13537">
    <property type="entry name" value="GATase_7"/>
    <property type="match status" value="1"/>
</dbReference>
<accession>A0A6C1B7M4</accession>
<name>A0A6C1B7M4_9RHOO</name>
<dbReference type="EC" id="6.3.5.4" evidence="3"/>
<evidence type="ECO:0000259" key="9">
    <source>
        <dbReference type="Pfam" id="PF13537"/>
    </source>
</evidence>
<dbReference type="PANTHER" id="PTHR43284">
    <property type="entry name" value="ASPARAGINE SYNTHETASE (GLUTAMINE-HYDROLYZING)"/>
    <property type="match status" value="1"/>
</dbReference>
<dbReference type="SUPFAM" id="SSF52402">
    <property type="entry name" value="Adenine nucleotide alpha hydrolases-like"/>
    <property type="match status" value="1"/>
</dbReference>
<dbReference type="Gene3D" id="3.60.20.10">
    <property type="entry name" value="Glutamine Phosphoribosylpyrophosphate, subunit 1, domain 1"/>
    <property type="match status" value="1"/>
</dbReference>
<dbReference type="InterPro" id="IPR029055">
    <property type="entry name" value="Ntn_hydrolases_N"/>
</dbReference>
<dbReference type="PANTHER" id="PTHR43284:SF1">
    <property type="entry name" value="ASPARAGINE SYNTHETASE"/>
    <property type="match status" value="1"/>
</dbReference>
<dbReference type="Pfam" id="PF00733">
    <property type="entry name" value="Asn_synthase"/>
    <property type="match status" value="1"/>
</dbReference>
<evidence type="ECO:0000313" key="10">
    <source>
        <dbReference type="EMBL" id="QID18310.1"/>
    </source>
</evidence>
<comment type="pathway">
    <text evidence="1">Amino-acid biosynthesis; L-asparagine biosynthesis; L-asparagine from L-aspartate (L-Gln route): step 1/1.</text>
</comment>
<dbReference type="CDD" id="cd01991">
    <property type="entry name" value="Asn_synthase_B_C"/>
    <property type="match status" value="1"/>
</dbReference>
<feature type="site" description="Important for beta-aspartyl-AMP intermediate formation" evidence="7">
    <location>
        <position position="335"/>
    </location>
</feature>
<organism evidence="10 11">
    <name type="scientific">Nitrogeniibacter mangrovi</name>
    <dbReference type="NCBI Taxonomy" id="2016596"/>
    <lineage>
        <taxon>Bacteria</taxon>
        <taxon>Pseudomonadati</taxon>
        <taxon>Pseudomonadota</taxon>
        <taxon>Betaproteobacteria</taxon>
        <taxon>Rhodocyclales</taxon>
        <taxon>Zoogloeaceae</taxon>
        <taxon>Nitrogeniibacter</taxon>
    </lineage>
</organism>
<sequence length="577" mass="62708">MDRFPGFACDDGVFGLARQHCRGFAGVIRPGANTPSLNLWHGGGAVALSAASRERTVIVTGAHRHGAALSTARQVADGTEAPATLTLADGGRGGAFVVHDALSGALVLGRDRAGIMPLYLSVRADRIAFATELGALAALQQGDTELDADVLAMYLDHGFSAGCRTPLAGVRRVAPGEIIHIDKRLQLTRQPAATLSPTTRFDGSFADAAAQFGPLFDAAVAAHRDPDQPCSLLLSGGLDSALICTSLTRTARAPVHTYAVAYDFTQKREELADARRIATLCGTTHTELRLSQNALWRHLPWTVWRTDELMDDHAALATSLAARQLPSDTAVFTGEGADDVFAGDGQYRRHAMQRWFAGLLTPRSGGWHTRGLLDRRQRQRLFGAALRAADRARRDDLNGAWASASCRASWLQRAQASELESIFPNTLALKVGRSFDGAAHSVHMPFLDPRVVRFGLALDDRLKVRARTGKVFLREWACARLPRDHVFKRKRGFFMPVSQLLQGERLDRLEPVLCASTFVAQWLNPAGVADLFSAHRATGNHAKTLWRLLQAAIWFSLFVVSPGACPTPSEDPLDWIL</sequence>
<comment type="catalytic activity">
    <reaction evidence="6">
        <text>L-aspartate + L-glutamine + ATP + H2O = L-asparagine + L-glutamate + AMP + diphosphate + H(+)</text>
        <dbReference type="Rhea" id="RHEA:12228"/>
        <dbReference type="ChEBI" id="CHEBI:15377"/>
        <dbReference type="ChEBI" id="CHEBI:15378"/>
        <dbReference type="ChEBI" id="CHEBI:29985"/>
        <dbReference type="ChEBI" id="CHEBI:29991"/>
        <dbReference type="ChEBI" id="CHEBI:30616"/>
        <dbReference type="ChEBI" id="CHEBI:33019"/>
        <dbReference type="ChEBI" id="CHEBI:58048"/>
        <dbReference type="ChEBI" id="CHEBI:58359"/>
        <dbReference type="ChEBI" id="CHEBI:456215"/>
        <dbReference type="EC" id="6.3.5.4"/>
    </reaction>
</comment>
<evidence type="ECO:0000256" key="6">
    <source>
        <dbReference type="ARBA" id="ARBA00048741"/>
    </source>
</evidence>
<dbReference type="GO" id="GO:0004066">
    <property type="term" value="F:asparagine synthase (glutamine-hydrolyzing) activity"/>
    <property type="evidence" value="ECO:0007669"/>
    <property type="project" value="UniProtKB-EC"/>
</dbReference>
<evidence type="ECO:0000256" key="2">
    <source>
        <dbReference type="ARBA" id="ARBA00005752"/>
    </source>
</evidence>
<dbReference type="Gene3D" id="3.40.50.620">
    <property type="entry name" value="HUPs"/>
    <property type="match status" value="1"/>
</dbReference>
<gene>
    <name evidence="10" type="ORF">G3580_12085</name>
</gene>
<feature type="domain" description="Glutamine amidotransferase type-2" evidence="9">
    <location>
        <begin position="95"/>
        <end position="137"/>
    </location>
</feature>
<dbReference type="InterPro" id="IPR051786">
    <property type="entry name" value="ASN_synthetase/amidase"/>
</dbReference>
<protein>
    <recommendedName>
        <fullName evidence="3">asparagine synthase (glutamine-hydrolyzing)</fullName>
        <ecNumber evidence="3">6.3.5.4</ecNumber>
    </recommendedName>
</protein>
<evidence type="ECO:0000256" key="3">
    <source>
        <dbReference type="ARBA" id="ARBA00012737"/>
    </source>
</evidence>
<dbReference type="AlphaFoldDB" id="A0A6C1B7M4"/>
<comment type="similarity">
    <text evidence="2">Belongs to the asparagine synthetase family.</text>
</comment>
<keyword evidence="4" id="KW-0547">Nucleotide-binding</keyword>
<dbReference type="InterPro" id="IPR014729">
    <property type="entry name" value="Rossmann-like_a/b/a_fold"/>
</dbReference>
<evidence type="ECO:0000313" key="11">
    <source>
        <dbReference type="Proteomes" id="UP000501991"/>
    </source>
</evidence>
<evidence type="ECO:0000256" key="5">
    <source>
        <dbReference type="ARBA" id="ARBA00022840"/>
    </source>
</evidence>
<dbReference type="KEGG" id="azq:G3580_12085"/>
<dbReference type="EMBL" id="CP048836">
    <property type="protein sequence ID" value="QID18310.1"/>
    <property type="molecule type" value="Genomic_DNA"/>
</dbReference>
<dbReference type="RefSeq" id="WP_173765843.1">
    <property type="nucleotide sequence ID" value="NZ_CP048836.1"/>
</dbReference>
<evidence type="ECO:0000256" key="1">
    <source>
        <dbReference type="ARBA" id="ARBA00005187"/>
    </source>
</evidence>
<dbReference type="InterPro" id="IPR006426">
    <property type="entry name" value="Asn_synth_AEB"/>
</dbReference>
<reference evidence="10 11" key="1">
    <citation type="submission" date="2020-02" db="EMBL/GenBank/DDBJ databases">
        <title>Nitrogenibacter mangrovi gen. nov., sp. nov. isolated from mangrove sediment, a denitrifying betaproteobacterium.</title>
        <authorList>
            <person name="Liao H."/>
            <person name="Tian Y."/>
        </authorList>
    </citation>
    <scope>NUCLEOTIDE SEQUENCE [LARGE SCALE GENOMIC DNA]</scope>
    <source>
        <strain evidence="10 11">M9-3-2</strain>
    </source>
</reference>
<proteinExistence type="inferred from homology"/>
<evidence type="ECO:0000256" key="7">
    <source>
        <dbReference type="PIRSR" id="PIRSR001589-3"/>
    </source>
</evidence>
<feature type="domain" description="Asparagine synthetase" evidence="8">
    <location>
        <begin position="214"/>
        <end position="555"/>
    </location>
</feature>
<dbReference type="PIRSF" id="PIRSF001589">
    <property type="entry name" value="Asn_synthetase_glu-h"/>
    <property type="match status" value="1"/>
</dbReference>
<dbReference type="InterPro" id="IPR001962">
    <property type="entry name" value="Asn_synthase"/>
</dbReference>
<evidence type="ECO:0000256" key="4">
    <source>
        <dbReference type="ARBA" id="ARBA00022741"/>
    </source>
</evidence>
<evidence type="ECO:0000259" key="8">
    <source>
        <dbReference type="Pfam" id="PF00733"/>
    </source>
</evidence>
<dbReference type="GO" id="GO:0005524">
    <property type="term" value="F:ATP binding"/>
    <property type="evidence" value="ECO:0007669"/>
    <property type="project" value="UniProtKB-KW"/>
</dbReference>
<dbReference type="Proteomes" id="UP000501991">
    <property type="component" value="Chromosome"/>
</dbReference>
<dbReference type="GO" id="GO:0006529">
    <property type="term" value="P:asparagine biosynthetic process"/>
    <property type="evidence" value="ECO:0007669"/>
    <property type="project" value="InterPro"/>
</dbReference>
<dbReference type="GO" id="GO:0005829">
    <property type="term" value="C:cytosol"/>
    <property type="evidence" value="ECO:0007669"/>
    <property type="project" value="TreeGrafter"/>
</dbReference>
<keyword evidence="5" id="KW-0067">ATP-binding</keyword>